<keyword evidence="2 3" id="KW-0560">Oxidoreductase</keyword>
<dbReference type="Proteomes" id="UP000182427">
    <property type="component" value="Chromosome I"/>
</dbReference>
<dbReference type="GO" id="GO:0006081">
    <property type="term" value="P:aldehyde metabolic process"/>
    <property type="evidence" value="ECO:0007669"/>
    <property type="project" value="InterPro"/>
</dbReference>
<dbReference type="OrthoDB" id="9762913at2"/>
<dbReference type="EMBL" id="LT629690">
    <property type="protein sequence ID" value="SDF75600.1"/>
    <property type="molecule type" value="Genomic_DNA"/>
</dbReference>
<proteinExistence type="inferred from homology"/>
<sequence>MDTNQIIEIGRAAGRQWSQQTSMARRRVLSRLASVLAARQDDLVSAIVQDVGKPSLDALSGDVLVTLEQMRYYHRHAHKVLMPRRVAGDWLLFHGSHFIETFEPHGVVLIYGPANYPLQLSMIPAITAMYAGNAVVLKMSEQTPKLAEILKKIVIEAALPANLVQIVCDSPATAESYIDARPDFICFTGSSVNGARVAERAARFLIPTLMELGGKDAAIVFSDCNLERTIEGVVYGAFLNSGQVCVGIKRLFIEEAIYTDFMVRFKQRIWGLSISAGNEDPHDLSPVSSKSLLQRLQVQIADALQRGAQVATDPADLSGETPLVLIEVPRDAALLSEESFGPVLCVSRFHSEEDAIHLADDSIFALGASVWTSDPARATRVASQMHAANIAINDVIRNIANPAVSFGGNQSSGYGRYHGPAGLRTFSRTKTVMYGRSKATRERNWFPFTAKEYDLLRKLIRFRFQTFAKLSGFLGSVLNIVRSR</sequence>
<dbReference type="InterPro" id="IPR016163">
    <property type="entry name" value="Ald_DH_C"/>
</dbReference>
<dbReference type="Pfam" id="PF00171">
    <property type="entry name" value="Aldedh"/>
    <property type="match status" value="1"/>
</dbReference>
<gene>
    <name evidence="8" type="ORF">SAMN05444167_3210</name>
</gene>
<dbReference type="PIRSF" id="PIRSF036492">
    <property type="entry name" value="ALDH"/>
    <property type="match status" value="1"/>
</dbReference>
<evidence type="ECO:0000259" key="7">
    <source>
        <dbReference type="Pfam" id="PF00171"/>
    </source>
</evidence>
<feature type="active site" evidence="4 5">
    <location>
        <position position="211"/>
    </location>
</feature>
<dbReference type="InterPro" id="IPR015590">
    <property type="entry name" value="Aldehyde_DH_dom"/>
</dbReference>
<dbReference type="InterPro" id="IPR016162">
    <property type="entry name" value="Ald_DH_N"/>
</dbReference>
<evidence type="ECO:0000256" key="6">
    <source>
        <dbReference type="RuleBase" id="RU003345"/>
    </source>
</evidence>
<comment type="similarity">
    <text evidence="1 3 6">Belongs to the aldehyde dehydrogenase family.</text>
</comment>
<dbReference type="PROSITE" id="PS00070">
    <property type="entry name" value="ALDEHYDE_DEHYDR_CYS"/>
    <property type="match status" value="1"/>
</dbReference>
<dbReference type="InterPro" id="IPR029510">
    <property type="entry name" value="Ald_DH_CS_GLU"/>
</dbReference>
<dbReference type="RefSeq" id="WP_083346034.1">
    <property type="nucleotide sequence ID" value="NZ_LT629690.1"/>
</dbReference>
<keyword evidence="9" id="KW-1185">Reference proteome</keyword>
<feature type="domain" description="Aldehyde dehydrogenase" evidence="7">
    <location>
        <begin position="2"/>
        <end position="432"/>
    </location>
</feature>
<dbReference type="Gene3D" id="3.40.309.10">
    <property type="entry name" value="Aldehyde Dehydrogenase, Chain A, domain 2"/>
    <property type="match status" value="1"/>
</dbReference>
<dbReference type="InterPro" id="IPR012394">
    <property type="entry name" value="Aldehyde_DH_NAD(P)"/>
</dbReference>
<name>A0A1G7NQP9_9BACT</name>
<dbReference type="AlphaFoldDB" id="A0A1G7NQP9"/>
<evidence type="ECO:0000256" key="5">
    <source>
        <dbReference type="PROSITE-ProRule" id="PRU10007"/>
    </source>
</evidence>
<organism evidence="8 9">
    <name type="scientific">Terriglobus roseus</name>
    <dbReference type="NCBI Taxonomy" id="392734"/>
    <lineage>
        <taxon>Bacteria</taxon>
        <taxon>Pseudomonadati</taxon>
        <taxon>Acidobacteriota</taxon>
        <taxon>Terriglobia</taxon>
        <taxon>Terriglobales</taxon>
        <taxon>Acidobacteriaceae</taxon>
        <taxon>Terriglobus</taxon>
    </lineage>
</organism>
<protein>
    <recommendedName>
        <fullName evidence="3">Aldehyde dehydrogenase</fullName>
    </recommendedName>
</protein>
<evidence type="ECO:0000256" key="3">
    <source>
        <dbReference type="PIRNR" id="PIRNR036492"/>
    </source>
</evidence>
<evidence type="ECO:0000256" key="1">
    <source>
        <dbReference type="ARBA" id="ARBA00009986"/>
    </source>
</evidence>
<dbReference type="InterPro" id="IPR016161">
    <property type="entry name" value="Ald_DH/histidinol_DH"/>
</dbReference>
<evidence type="ECO:0000256" key="2">
    <source>
        <dbReference type="ARBA" id="ARBA00023002"/>
    </source>
</evidence>
<evidence type="ECO:0000313" key="9">
    <source>
        <dbReference type="Proteomes" id="UP000182427"/>
    </source>
</evidence>
<dbReference type="PROSITE" id="PS00687">
    <property type="entry name" value="ALDEHYDE_DEHYDR_GLU"/>
    <property type="match status" value="1"/>
</dbReference>
<dbReference type="PANTHER" id="PTHR11699">
    <property type="entry name" value="ALDEHYDE DEHYDROGENASE-RELATED"/>
    <property type="match status" value="1"/>
</dbReference>
<reference evidence="9" key="1">
    <citation type="submission" date="2016-10" db="EMBL/GenBank/DDBJ databases">
        <authorList>
            <person name="Varghese N."/>
            <person name="Submissions S."/>
        </authorList>
    </citation>
    <scope>NUCLEOTIDE SEQUENCE [LARGE SCALE GENOMIC DNA]</scope>
    <source>
        <strain evidence="9">GAS232</strain>
    </source>
</reference>
<evidence type="ECO:0000256" key="4">
    <source>
        <dbReference type="PIRSR" id="PIRSR036492-1"/>
    </source>
</evidence>
<evidence type="ECO:0000313" key="8">
    <source>
        <dbReference type="EMBL" id="SDF75600.1"/>
    </source>
</evidence>
<dbReference type="Gene3D" id="3.40.605.10">
    <property type="entry name" value="Aldehyde Dehydrogenase, Chain A, domain 1"/>
    <property type="match status" value="1"/>
</dbReference>
<dbReference type="InterPro" id="IPR016160">
    <property type="entry name" value="Ald_DH_CS_CYS"/>
</dbReference>
<dbReference type="GO" id="GO:0016620">
    <property type="term" value="F:oxidoreductase activity, acting on the aldehyde or oxo group of donors, NAD or NADP as acceptor"/>
    <property type="evidence" value="ECO:0007669"/>
    <property type="project" value="InterPro"/>
</dbReference>
<dbReference type="SUPFAM" id="SSF53720">
    <property type="entry name" value="ALDH-like"/>
    <property type="match status" value="1"/>
</dbReference>
<feature type="active site" evidence="4">
    <location>
        <position position="245"/>
    </location>
</feature>
<accession>A0A1G7NQP9</accession>